<sequence>MAAAAGPLAWGATFLILGQLLTKLLTFVSNQLLVGSISPEVMGVVAVFEFYVSFALFFCRESERLTIQRATGSSEGVIRQKIVNFAYVPLSISVPLCIGGYYIVKDTNVLNTSFFVPLRSWGILLLVILITLELAVEPLYALTQYALDFEARSTIESIAVFAKCFVTFACVTWSKSYISDNQRGWAVLSFLLGQLAYALVTVVGYMRRFNFRVSRPAKVTENKKVFLFDPSLTKLYFTLFFQMLFKLVLTEGDKIMMGYLFDVSQQGTYAVISNYGSMIARIVFLPVEEMLRNLFTKVFAAETPSAKTAFTTMENLLAFYMYFSILLLLGGTFNGEFLLRILLGRSAAWRSSELFALFPQYILYLPFMAFNGILEAFQTSILSDRQIKVYSLFMLFLTFISFLVLIVLVKQWGWGLTGLIVANITSMTLRIIYCSFTYVRFARKHSVKTSLATLFRRTASPIGYSVFAYVLQSQLLGSHTTSFQEFFISACICFTCLLVFLMNERRTIEDTFVNKLRRNRGMKVKDE</sequence>
<reference evidence="12" key="1">
    <citation type="journal article" date="2015" name="BMC Genomics">
        <title>Draft genome of a commonly misdiagnosed multidrug resistant pathogen Candida auris.</title>
        <authorList>
            <person name="Chatterjee S."/>
            <person name="Alampalli S.V."/>
            <person name="Nageshan R.K."/>
            <person name="Chettiar S.T."/>
            <person name="Joshi S."/>
            <person name="Tatu U.S."/>
        </authorList>
    </citation>
    <scope>NUCLEOTIDE SEQUENCE [LARGE SCALE GENOMIC DNA]</scope>
    <source>
        <strain evidence="12">6684</strain>
    </source>
</reference>
<evidence type="ECO:0000313" key="12">
    <source>
        <dbReference type="Proteomes" id="UP000037122"/>
    </source>
</evidence>
<comment type="function">
    <text evidence="9 10">Intramembrane glycolipid transporter that operates in the biosynthetic pathway of dolichol-linked oligosaccharides, the glycan precursors employed in protein asparagine (N)-glycosylation. The sequential addition of sugars to dolichol pyrophosphate produces dolichol-linked oligosaccharides containing fourteen sugars, including two GlcNAcs, nine mannoses and three glucoses. Once assembled, the oligosaccharide is transferred from the lipid to nascent proteins by oligosaccharyltransferases. The assembly of dolichol-linked oligosaccharides begins on the cytosolic side of the endoplasmic reticulum membrane and finishes in its lumen. RFT1 could mediate the translocation of the cytosolically oriented intermediate DolPP-GlcNAc2Man5, produced by ALG11, into the ER lumen where dolichol-linked oligosaccharides assembly continues. However, the intramembrane lipid transporter activity could not be confirmed in vitro.</text>
</comment>
<evidence type="ECO:0000256" key="9">
    <source>
        <dbReference type="ARBA" id="ARBA00045912"/>
    </source>
</evidence>
<feature type="transmembrane region" description="Helical" evidence="10">
    <location>
        <begin position="226"/>
        <end position="249"/>
    </location>
</feature>
<dbReference type="VEuPathDB" id="FungiDB:CJJ07_002999"/>
<evidence type="ECO:0000256" key="4">
    <source>
        <dbReference type="ARBA" id="ARBA00022692"/>
    </source>
</evidence>
<feature type="transmembrane region" description="Helical" evidence="10">
    <location>
        <begin position="154"/>
        <end position="174"/>
    </location>
</feature>
<feature type="transmembrane region" description="Helical" evidence="10">
    <location>
        <begin position="42"/>
        <end position="59"/>
    </location>
</feature>
<comment type="subcellular location">
    <subcellularLocation>
        <location evidence="1 10">Endoplasmic reticulum membrane</location>
        <topology evidence="1 10">Multi-pass membrane protein</topology>
    </subcellularLocation>
</comment>
<evidence type="ECO:0000256" key="7">
    <source>
        <dbReference type="ARBA" id="ARBA00023136"/>
    </source>
</evidence>
<protein>
    <recommendedName>
        <fullName evidence="8 10">Man(5)GlcNAc(2)-PP-dolichol translocation protein RFT1</fullName>
    </recommendedName>
</protein>
<feature type="transmembrane region" description="Helical" evidence="10">
    <location>
        <begin position="483"/>
        <end position="502"/>
    </location>
</feature>
<keyword evidence="5 10" id="KW-0256">Endoplasmic reticulum</keyword>
<evidence type="ECO:0000256" key="8">
    <source>
        <dbReference type="ARBA" id="ARBA00044793"/>
    </source>
</evidence>
<feature type="transmembrane region" description="Helical" evidence="10">
    <location>
        <begin position="414"/>
        <end position="433"/>
    </location>
</feature>
<dbReference type="VEuPathDB" id="FungiDB:CJI97_005567"/>
<dbReference type="PANTHER" id="PTHR13117">
    <property type="entry name" value="ENDOPLASMIC RETICULUM MULTISPAN TRANSMEMBRANE PROTEIN-RELATED"/>
    <property type="match status" value="1"/>
</dbReference>
<dbReference type="VEuPathDB" id="FungiDB:QG37_06783"/>
<evidence type="ECO:0000313" key="11">
    <source>
        <dbReference type="EMBL" id="KND96911.1"/>
    </source>
</evidence>
<evidence type="ECO:0000256" key="10">
    <source>
        <dbReference type="RuleBase" id="RU365067"/>
    </source>
</evidence>
<keyword evidence="7 10" id="KW-0472">Membrane</keyword>
<feature type="transmembrane region" description="Helical" evidence="10">
    <location>
        <begin position="316"/>
        <end position="334"/>
    </location>
</feature>
<keyword evidence="6 10" id="KW-1133">Transmembrane helix</keyword>
<dbReference type="InterPro" id="IPR007594">
    <property type="entry name" value="RFT1"/>
</dbReference>
<keyword evidence="10" id="KW-0813">Transport</keyword>
<name>A0A0L0NRZ0_CANAR</name>
<proteinExistence type="inferred from homology"/>
<dbReference type="VEuPathDB" id="FungiDB:B9J08_005484"/>
<gene>
    <name evidence="11" type="ORF">QG37_06783</name>
</gene>
<keyword evidence="4 10" id="KW-0812">Transmembrane</keyword>
<feature type="transmembrane region" description="Helical" evidence="10">
    <location>
        <begin position="186"/>
        <end position="205"/>
    </location>
</feature>
<accession>A0A0L0NRZ0</accession>
<feature type="transmembrane region" description="Helical" evidence="10">
    <location>
        <begin position="123"/>
        <end position="142"/>
    </location>
</feature>
<evidence type="ECO:0000256" key="2">
    <source>
        <dbReference type="ARBA" id="ARBA00004922"/>
    </source>
</evidence>
<dbReference type="GO" id="GO:0034203">
    <property type="term" value="P:glycolipid translocation"/>
    <property type="evidence" value="ECO:0007669"/>
    <property type="project" value="TreeGrafter"/>
</dbReference>
<dbReference type="PANTHER" id="PTHR13117:SF5">
    <property type="entry name" value="PROTEIN RFT1 HOMOLOG"/>
    <property type="match status" value="1"/>
</dbReference>
<dbReference type="VEuPathDB" id="FungiDB:CJJ09_003852"/>
<feature type="transmembrane region" description="Helical" evidence="10">
    <location>
        <begin position="82"/>
        <end position="103"/>
    </location>
</feature>
<evidence type="ECO:0000256" key="3">
    <source>
        <dbReference type="ARBA" id="ARBA00010288"/>
    </source>
</evidence>
<comment type="pathway">
    <text evidence="2">Protein modification; protein glycosylation.</text>
</comment>
<feature type="transmembrane region" description="Helical" evidence="10">
    <location>
        <begin position="269"/>
        <end position="287"/>
    </location>
</feature>
<feature type="transmembrane region" description="Helical" evidence="10">
    <location>
        <begin position="454"/>
        <end position="471"/>
    </location>
</feature>
<evidence type="ECO:0000256" key="1">
    <source>
        <dbReference type="ARBA" id="ARBA00004477"/>
    </source>
</evidence>
<organism evidence="11 12">
    <name type="scientific">Candidozyma auris</name>
    <name type="common">Yeast</name>
    <name type="synonym">Candida auris</name>
    <dbReference type="NCBI Taxonomy" id="498019"/>
    <lineage>
        <taxon>Eukaryota</taxon>
        <taxon>Fungi</taxon>
        <taxon>Dikarya</taxon>
        <taxon>Ascomycota</taxon>
        <taxon>Saccharomycotina</taxon>
        <taxon>Pichiomycetes</taxon>
        <taxon>Metschnikowiaceae</taxon>
        <taxon>Candidozyma</taxon>
    </lineage>
</organism>
<evidence type="ECO:0000256" key="6">
    <source>
        <dbReference type="ARBA" id="ARBA00022989"/>
    </source>
</evidence>
<dbReference type="EMBL" id="LGST01000048">
    <property type="protein sequence ID" value="KND96911.1"/>
    <property type="molecule type" value="Genomic_DNA"/>
</dbReference>
<dbReference type="GO" id="GO:0005789">
    <property type="term" value="C:endoplasmic reticulum membrane"/>
    <property type="evidence" value="ECO:0007669"/>
    <property type="project" value="UniProtKB-SubCell"/>
</dbReference>
<feature type="transmembrane region" description="Helical" evidence="10">
    <location>
        <begin position="354"/>
        <end position="377"/>
    </location>
</feature>
<dbReference type="AlphaFoldDB" id="A0A0L0NRZ0"/>
<comment type="caution">
    <text evidence="11">The sequence shown here is derived from an EMBL/GenBank/DDBJ whole genome shotgun (WGS) entry which is preliminary data.</text>
</comment>
<feature type="transmembrane region" description="Helical" evidence="10">
    <location>
        <begin position="389"/>
        <end position="408"/>
    </location>
</feature>
<dbReference type="Pfam" id="PF04506">
    <property type="entry name" value="Rft-1"/>
    <property type="match status" value="1"/>
</dbReference>
<dbReference type="VEuPathDB" id="FungiDB:CJJ09_003853"/>
<dbReference type="VEuPathDB" id="FungiDB:CJI96_0004745"/>
<dbReference type="Proteomes" id="UP000037122">
    <property type="component" value="Unassembled WGS sequence"/>
</dbReference>
<evidence type="ECO:0000256" key="5">
    <source>
        <dbReference type="ARBA" id="ARBA00022824"/>
    </source>
</evidence>
<comment type="similarity">
    <text evidence="3 10">Belongs to the RFT1 family.</text>
</comment>
<dbReference type="GO" id="GO:0006488">
    <property type="term" value="P:dolichol-linked oligosaccharide biosynthetic process"/>
    <property type="evidence" value="ECO:0007669"/>
    <property type="project" value="InterPro"/>
</dbReference>